<feature type="domain" description="ArsA HSP20-like" evidence="3">
    <location>
        <begin position="307"/>
        <end position="365"/>
    </location>
</feature>
<dbReference type="InterPro" id="IPR040612">
    <property type="entry name" value="ArsA_HSP20-like"/>
</dbReference>
<evidence type="ECO:0000313" key="4">
    <source>
        <dbReference type="EMBL" id="NHC35344.1"/>
    </source>
</evidence>
<evidence type="ECO:0000256" key="1">
    <source>
        <dbReference type="ARBA" id="ARBA00011040"/>
    </source>
</evidence>
<dbReference type="Pfam" id="PF02374">
    <property type="entry name" value="ArsA_ATPase"/>
    <property type="match status" value="1"/>
</dbReference>
<dbReference type="AlphaFoldDB" id="A0A9X5E6X8"/>
<dbReference type="InterPro" id="IPR053262">
    <property type="entry name" value="ArsA_ATPase-like"/>
</dbReference>
<dbReference type="EMBL" id="JTJC03000003">
    <property type="protein sequence ID" value="NHC35344.1"/>
    <property type="molecule type" value="Genomic_DNA"/>
</dbReference>
<dbReference type="Gene3D" id="2.60.40.790">
    <property type="match status" value="1"/>
</dbReference>
<dbReference type="OrthoDB" id="9780677at2"/>
<dbReference type="SUPFAM" id="SSF52540">
    <property type="entry name" value="P-loop containing nucleoside triphosphate hydrolases"/>
    <property type="match status" value="1"/>
</dbReference>
<comment type="caution">
    <text evidence="4">The sequence shown here is derived from an EMBL/GenBank/DDBJ whole genome shotgun (WGS) entry which is preliminary data.</text>
</comment>
<dbReference type="InterPro" id="IPR027417">
    <property type="entry name" value="P-loop_NTPase"/>
</dbReference>
<accession>A0A9X5E6X8</accession>
<keyword evidence="5" id="KW-1185">Reference proteome</keyword>
<evidence type="ECO:0000259" key="3">
    <source>
        <dbReference type="Pfam" id="PF17886"/>
    </source>
</evidence>
<feature type="domain" description="ArsA/GET3 Anion-transporting ATPase-like" evidence="2">
    <location>
        <begin position="3"/>
        <end position="240"/>
    </location>
</feature>
<dbReference type="Gene3D" id="3.40.50.300">
    <property type="entry name" value="P-loop containing nucleotide triphosphate hydrolases"/>
    <property type="match status" value="1"/>
</dbReference>
<dbReference type="InterPro" id="IPR025723">
    <property type="entry name" value="ArsA/GET3_ATPase-like"/>
</dbReference>
<evidence type="ECO:0000259" key="2">
    <source>
        <dbReference type="Pfam" id="PF02374"/>
    </source>
</evidence>
<name>A0A9X5E6X8_9CYAN</name>
<comment type="similarity">
    <text evidence="1">Belongs to the arsA ATPase family.</text>
</comment>
<dbReference type="RefSeq" id="WP_039714164.1">
    <property type="nucleotide sequence ID" value="NZ_JTJC03000003.1"/>
</dbReference>
<sequence length="365" mass="41017">MSRIITFLGDGSRERTILAIATAKWFARQGKRVLLATYVNPSTELLLETSLSTHPQSVESHLQVVQLQTTVLLEQAWDEVKKLVSTYLPDSFSEQIYPAELIILPGFDSFLTFNALRQYYQSGSYDVIIYSGRENLEILRMLGIPSALDWYFRRFHQIFADIDISEIANSIGGPLAAAILNANIDRQKMQEGLAQIQHWIEQGVAVANDASQLTAYLVTNDTPEAIADTRWWWGSAQQINLTVSGVLAYQERDLSREAIQSAFAPLTVHHISSLQERNWETILEALPDFNASISVTPPLKIGLIQRQVCVFLPGFHKKQVKLTQSGTEIVVEAGDQRRQIVLPPELKGKSVQSGKFEEPYLVISF</sequence>
<organism evidence="4 5">
    <name type="scientific">Scytonema millei VB511283</name>
    <dbReference type="NCBI Taxonomy" id="1245923"/>
    <lineage>
        <taxon>Bacteria</taxon>
        <taxon>Bacillati</taxon>
        <taxon>Cyanobacteriota</taxon>
        <taxon>Cyanophyceae</taxon>
        <taxon>Nostocales</taxon>
        <taxon>Scytonemataceae</taxon>
        <taxon>Scytonema</taxon>
    </lineage>
</organism>
<dbReference type="CDD" id="cd02035">
    <property type="entry name" value="ArsA"/>
    <property type="match status" value="1"/>
</dbReference>
<dbReference type="PANTHER" id="PTHR43868:SF1">
    <property type="entry name" value="P-LOOP CONTAINING NUCLEOSIDE TRIPHOSPHATE HYDROLASES SUPERFAMILY PROTEIN"/>
    <property type="match status" value="1"/>
</dbReference>
<reference evidence="4 5" key="1">
    <citation type="journal article" date="2015" name="Genome Announc.">
        <title>Draft Genome Sequence of the Terrestrial Cyanobacterium Scytonema millei VB511283, Isolated from Eastern India.</title>
        <authorList>
            <person name="Sen D."/>
            <person name="Chandrababunaidu M.M."/>
            <person name="Singh D."/>
            <person name="Sanghi N."/>
            <person name="Ghorai A."/>
            <person name="Mishra G.P."/>
            <person name="Madduluri M."/>
            <person name="Adhikary S.P."/>
            <person name="Tripathy S."/>
        </authorList>
    </citation>
    <scope>NUCLEOTIDE SEQUENCE [LARGE SCALE GENOMIC DNA]</scope>
    <source>
        <strain evidence="4 5">VB511283</strain>
    </source>
</reference>
<dbReference type="Proteomes" id="UP000031532">
    <property type="component" value="Unassembled WGS sequence"/>
</dbReference>
<gene>
    <name evidence="4" type="ORF">QH73_0011855</name>
</gene>
<proteinExistence type="inferred from homology"/>
<evidence type="ECO:0000313" key="5">
    <source>
        <dbReference type="Proteomes" id="UP000031532"/>
    </source>
</evidence>
<dbReference type="Pfam" id="PF17886">
    <property type="entry name" value="ArsA_HSP20"/>
    <property type="match status" value="1"/>
</dbReference>
<dbReference type="InterPro" id="IPR008978">
    <property type="entry name" value="HSP20-like_chaperone"/>
</dbReference>
<protein>
    <submittedName>
        <fullName evidence="4">ArsA family ATPase</fullName>
    </submittedName>
</protein>
<dbReference type="PANTHER" id="PTHR43868">
    <property type="entry name" value="OS02G0711200 PROTEIN"/>
    <property type="match status" value="1"/>
</dbReference>